<organism evidence="2 3">
    <name type="scientific">Asbolus verrucosus</name>
    <name type="common">Desert ironclad beetle</name>
    <dbReference type="NCBI Taxonomy" id="1661398"/>
    <lineage>
        <taxon>Eukaryota</taxon>
        <taxon>Metazoa</taxon>
        <taxon>Ecdysozoa</taxon>
        <taxon>Arthropoda</taxon>
        <taxon>Hexapoda</taxon>
        <taxon>Insecta</taxon>
        <taxon>Pterygota</taxon>
        <taxon>Neoptera</taxon>
        <taxon>Endopterygota</taxon>
        <taxon>Coleoptera</taxon>
        <taxon>Polyphaga</taxon>
        <taxon>Cucujiformia</taxon>
        <taxon>Tenebrionidae</taxon>
        <taxon>Pimeliinae</taxon>
        <taxon>Asbolus</taxon>
    </lineage>
</organism>
<feature type="compositionally biased region" description="Low complexity" evidence="1">
    <location>
        <begin position="1"/>
        <end position="25"/>
    </location>
</feature>
<evidence type="ECO:0000256" key="1">
    <source>
        <dbReference type="SAM" id="MobiDB-lite"/>
    </source>
</evidence>
<comment type="caution">
    <text evidence="2">The sequence shown here is derived from an EMBL/GenBank/DDBJ whole genome shotgun (WGS) entry which is preliminary data.</text>
</comment>
<proteinExistence type="predicted"/>
<sequence>MKLELSDGMSNNSDFSNDSQNSQMSTADFMTSMGNGVLLTPTTTVSAAKTAPFHFSHTSPFIDLN</sequence>
<protein>
    <submittedName>
        <fullName evidence="2">Uncharacterized protein</fullName>
    </submittedName>
</protein>
<accession>A0A482VR27</accession>
<keyword evidence="3" id="KW-1185">Reference proteome</keyword>
<evidence type="ECO:0000313" key="2">
    <source>
        <dbReference type="EMBL" id="RZC35214.1"/>
    </source>
</evidence>
<name>A0A482VR27_ASBVE</name>
<evidence type="ECO:0000313" key="3">
    <source>
        <dbReference type="Proteomes" id="UP000292052"/>
    </source>
</evidence>
<reference evidence="2 3" key="1">
    <citation type="submission" date="2017-03" db="EMBL/GenBank/DDBJ databases">
        <title>Genome of the blue death feigning beetle - Asbolus verrucosus.</title>
        <authorList>
            <person name="Rider S.D."/>
        </authorList>
    </citation>
    <scope>NUCLEOTIDE SEQUENCE [LARGE SCALE GENOMIC DNA]</scope>
    <source>
        <strain evidence="2">Butters</strain>
        <tissue evidence="2">Head and leg muscle</tissue>
    </source>
</reference>
<dbReference type="AlphaFoldDB" id="A0A482VR27"/>
<dbReference type="EMBL" id="QDEB01073022">
    <property type="protein sequence ID" value="RZC35214.1"/>
    <property type="molecule type" value="Genomic_DNA"/>
</dbReference>
<dbReference type="Proteomes" id="UP000292052">
    <property type="component" value="Unassembled WGS sequence"/>
</dbReference>
<gene>
    <name evidence="2" type="ORF">BDFB_009521</name>
</gene>
<feature type="region of interest" description="Disordered" evidence="1">
    <location>
        <begin position="1"/>
        <end position="26"/>
    </location>
</feature>